<name>A0A0F4GKZ4_9PEZI</name>
<evidence type="ECO:0000313" key="1">
    <source>
        <dbReference type="EMBL" id="KJX97752.1"/>
    </source>
</evidence>
<keyword evidence="2" id="KW-1185">Reference proteome</keyword>
<gene>
    <name evidence="1" type="ORF">TI39_contig464g00002</name>
</gene>
<evidence type="ECO:0000313" key="2">
    <source>
        <dbReference type="Proteomes" id="UP000033647"/>
    </source>
</evidence>
<proteinExistence type="predicted"/>
<dbReference type="EMBL" id="LAFY01000456">
    <property type="protein sequence ID" value="KJX97752.1"/>
    <property type="molecule type" value="Genomic_DNA"/>
</dbReference>
<dbReference type="AlphaFoldDB" id="A0A0F4GKZ4"/>
<reference evidence="1 2" key="1">
    <citation type="submission" date="2015-03" db="EMBL/GenBank/DDBJ databases">
        <title>RNA-seq based gene annotation and comparative genomics of four Zymoseptoria species reveal species-specific pathogenicity related genes and transposable element activity.</title>
        <authorList>
            <person name="Grandaubert J."/>
            <person name="Bhattacharyya A."/>
            <person name="Stukenbrock E.H."/>
        </authorList>
    </citation>
    <scope>NUCLEOTIDE SEQUENCE [LARGE SCALE GENOMIC DNA]</scope>
    <source>
        <strain evidence="1 2">Zb18110</strain>
    </source>
</reference>
<organism evidence="1 2">
    <name type="scientific">Zymoseptoria brevis</name>
    <dbReference type="NCBI Taxonomy" id="1047168"/>
    <lineage>
        <taxon>Eukaryota</taxon>
        <taxon>Fungi</taxon>
        <taxon>Dikarya</taxon>
        <taxon>Ascomycota</taxon>
        <taxon>Pezizomycotina</taxon>
        <taxon>Dothideomycetes</taxon>
        <taxon>Dothideomycetidae</taxon>
        <taxon>Mycosphaerellales</taxon>
        <taxon>Mycosphaerellaceae</taxon>
        <taxon>Zymoseptoria</taxon>
    </lineage>
</organism>
<protein>
    <submittedName>
        <fullName evidence="1">Uncharacterized protein</fullName>
    </submittedName>
</protein>
<dbReference type="OrthoDB" id="10250120at2759"/>
<accession>A0A0F4GKZ4</accession>
<comment type="caution">
    <text evidence="1">The sequence shown here is derived from an EMBL/GenBank/DDBJ whole genome shotgun (WGS) entry which is preliminary data.</text>
</comment>
<dbReference type="Proteomes" id="UP000033647">
    <property type="component" value="Unassembled WGS sequence"/>
</dbReference>
<sequence>MSSTGPSAIETSELAHLTYKQTLGGARFLRTVRAKHSSGVVVAKVIINPRLQHLASWSDGSWSLSGSALKSLNKQTGGVERAQDVMDGVGDETMNADEISDAIKEVSSGELDERKVARIAIAIRC</sequence>
<dbReference type="STRING" id="1047168.A0A0F4GKZ4"/>